<dbReference type="Pfam" id="PF13091">
    <property type="entry name" value="PLDc_2"/>
    <property type="match status" value="2"/>
</dbReference>
<protein>
    <submittedName>
        <fullName evidence="2">Phospholipase D family protein</fullName>
    </submittedName>
</protein>
<dbReference type="EMBL" id="PKUR01000003">
    <property type="protein sequence ID" value="PLW85681.1"/>
    <property type="molecule type" value="Genomic_DNA"/>
</dbReference>
<dbReference type="Gene3D" id="3.30.870.10">
    <property type="entry name" value="Endonuclease Chain A"/>
    <property type="match status" value="2"/>
</dbReference>
<feature type="domain" description="PLD phosphodiesterase" evidence="1">
    <location>
        <begin position="171"/>
        <end position="198"/>
    </location>
</feature>
<dbReference type="AlphaFoldDB" id="A0AAP8SMR3"/>
<keyword evidence="3" id="KW-1185">Reference proteome</keyword>
<dbReference type="KEGG" id="hja:BST95_05245"/>
<dbReference type="CDD" id="cd09111">
    <property type="entry name" value="PLDc_ymdC_like_1"/>
    <property type="match status" value="1"/>
</dbReference>
<dbReference type="GO" id="GO:0032049">
    <property type="term" value="P:cardiolipin biosynthetic process"/>
    <property type="evidence" value="ECO:0007669"/>
    <property type="project" value="UniProtKB-ARBA"/>
</dbReference>
<dbReference type="PROSITE" id="PS51257">
    <property type="entry name" value="PROKAR_LIPOPROTEIN"/>
    <property type="match status" value="1"/>
</dbReference>
<accession>A0AAP8SMR3</accession>
<dbReference type="RefSeq" id="WP_084198436.1">
    <property type="nucleotide sequence ID" value="NZ_BMYL01000003.1"/>
</dbReference>
<dbReference type="PANTHER" id="PTHR21248">
    <property type="entry name" value="CARDIOLIPIN SYNTHASE"/>
    <property type="match status" value="1"/>
</dbReference>
<name>A0AAP8SMR3_9GAMM</name>
<gene>
    <name evidence="2" type="ORF">C0029_13805</name>
</gene>
<dbReference type="Proteomes" id="UP000235162">
    <property type="component" value="Unassembled WGS sequence"/>
</dbReference>
<dbReference type="SUPFAM" id="SSF56024">
    <property type="entry name" value="Phospholipase D/nuclease"/>
    <property type="match status" value="2"/>
</dbReference>
<proteinExistence type="predicted"/>
<evidence type="ECO:0000313" key="3">
    <source>
        <dbReference type="Proteomes" id="UP000235162"/>
    </source>
</evidence>
<dbReference type="PANTHER" id="PTHR21248:SF12">
    <property type="entry name" value="CARDIOLIPIN SYNTHASE C"/>
    <property type="match status" value="1"/>
</dbReference>
<sequence length="521" mass="58754">MKATESAPSHNPTRLITACLVLFLSACASLPDDVQRTASYAIADIDGTRLHSDLQDVIDANPDKSGFYTLMAGEDAFITRWALIQQADRTLDMQYYIWHQDLTGSLMMHQLAEAARRGVRVRLLLDDLDTAGKDPTLRVLDAMDNLEIRVFNPFANRDNRLDDMLTDTARINHRMHNKTLTADGIATIFGGRNIGDEYFAADSELFFSDMDALAVGPIAAEVGSQFDLYWNSGHAYPIGEFYDDLPTEQDIEYYHIRADAQLELARRTPYAAAVKQMKLAQTRHFAELNYNWSDWVLAYDLPEKADGGKPDRDVLLAPKLKEGLDAAEEDLLIISPYFIPGEEFTDYLIQRVADGVRVRILTNSLLSNDVPAVHAGYIRYRQDLVEGGVELYELRADLGAREDAGSDAVESEKSSLHAKFMVFDERWLWVGSYNIDGRSTIYNTELGAYFVSAEVAAGQSKNFDEQIIKYAFRVELDDDGNLQWVTRRDGVEEVLDEEPDTTWLQRVTTGTLKLIVPEKLF</sequence>
<evidence type="ECO:0000259" key="1">
    <source>
        <dbReference type="PROSITE" id="PS50035"/>
    </source>
</evidence>
<dbReference type="CDD" id="cd09113">
    <property type="entry name" value="PLDc_ymdC_like_2"/>
    <property type="match status" value="1"/>
</dbReference>
<evidence type="ECO:0000313" key="2">
    <source>
        <dbReference type="EMBL" id="PLW85681.1"/>
    </source>
</evidence>
<dbReference type="InterPro" id="IPR025202">
    <property type="entry name" value="PLD-like_dom"/>
</dbReference>
<dbReference type="GO" id="GO:0030572">
    <property type="term" value="F:phosphatidyltransferase activity"/>
    <property type="evidence" value="ECO:0007669"/>
    <property type="project" value="UniProtKB-ARBA"/>
</dbReference>
<organism evidence="2 3">
    <name type="scientific">Halioglobus japonicus</name>
    <dbReference type="NCBI Taxonomy" id="930805"/>
    <lineage>
        <taxon>Bacteria</taxon>
        <taxon>Pseudomonadati</taxon>
        <taxon>Pseudomonadota</taxon>
        <taxon>Gammaproteobacteria</taxon>
        <taxon>Cellvibrionales</taxon>
        <taxon>Halieaceae</taxon>
        <taxon>Halioglobus</taxon>
    </lineage>
</organism>
<comment type="caution">
    <text evidence="2">The sequence shown here is derived from an EMBL/GenBank/DDBJ whole genome shotgun (WGS) entry which is preliminary data.</text>
</comment>
<dbReference type="SMART" id="SM00155">
    <property type="entry name" value="PLDc"/>
    <property type="match status" value="2"/>
</dbReference>
<dbReference type="InterPro" id="IPR001736">
    <property type="entry name" value="PLipase_D/transphosphatidylase"/>
</dbReference>
<feature type="domain" description="PLD phosphodiesterase" evidence="1">
    <location>
        <begin position="412"/>
        <end position="439"/>
    </location>
</feature>
<dbReference type="PROSITE" id="PS50035">
    <property type="entry name" value="PLD"/>
    <property type="match status" value="2"/>
</dbReference>
<reference evidence="2 3" key="1">
    <citation type="submission" date="2018-01" db="EMBL/GenBank/DDBJ databases">
        <title>The draft genome sequence of Halioglobus japonicus S1-36.</title>
        <authorList>
            <person name="Du Z.-J."/>
            <person name="Shi M.-J."/>
        </authorList>
    </citation>
    <scope>NUCLEOTIDE SEQUENCE [LARGE SCALE GENOMIC DNA]</scope>
    <source>
        <strain evidence="2 3">S1-36</strain>
    </source>
</reference>